<protein>
    <submittedName>
        <fullName evidence="2">Uncharacterized protein</fullName>
    </submittedName>
</protein>
<feature type="region of interest" description="Disordered" evidence="1">
    <location>
        <begin position="46"/>
        <end position="66"/>
    </location>
</feature>
<name>A0A1V0UY41_9BACL</name>
<dbReference type="RefSeq" id="WP_083041350.1">
    <property type="nucleotide sequence ID" value="NZ_CP019794.1"/>
</dbReference>
<organism evidence="2 3">
    <name type="scientific">Paenibacillus larvae subsp. pulvifaciens</name>
    <dbReference type="NCBI Taxonomy" id="1477"/>
    <lineage>
        <taxon>Bacteria</taxon>
        <taxon>Bacillati</taxon>
        <taxon>Bacillota</taxon>
        <taxon>Bacilli</taxon>
        <taxon>Bacillales</taxon>
        <taxon>Paenibacillaceae</taxon>
        <taxon>Paenibacillus</taxon>
    </lineage>
</organism>
<evidence type="ECO:0000313" key="3">
    <source>
        <dbReference type="Proteomes" id="UP000192727"/>
    </source>
</evidence>
<dbReference type="Proteomes" id="UP000192727">
    <property type="component" value="Chromosome"/>
</dbReference>
<accession>A0A1V0UY41</accession>
<reference evidence="2 3" key="1">
    <citation type="submission" date="2017-03" db="EMBL/GenBank/DDBJ databases">
        <title>Paenibacillus larvae genome sequencing.</title>
        <authorList>
            <person name="Dingman D.W."/>
        </authorList>
    </citation>
    <scope>NUCLEOTIDE SEQUENCE [LARGE SCALE GENOMIC DNA]</scope>
    <source>
        <strain evidence="2 3">SAG 10367</strain>
    </source>
</reference>
<dbReference type="GeneID" id="64221261"/>
<sequence length="66" mass="7398">MKRKIGQNRSGHIGQFLGMRWVYWEGRDVPEDSGLSNSVFEFSNKKTSALSQGAPANSINKEKNGR</sequence>
<feature type="compositionally biased region" description="Polar residues" evidence="1">
    <location>
        <begin position="46"/>
        <end position="59"/>
    </location>
</feature>
<evidence type="ECO:0000313" key="2">
    <source>
        <dbReference type="EMBL" id="ARF70097.1"/>
    </source>
</evidence>
<dbReference type="AlphaFoldDB" id="A0A1V0UY41"/>
<proteinExistence type="predicted"/>
<dbReference type="EMBL" id="CP020557">
    <property type="protein sequence ID" value="ARF70097.1"/>
    <property type="molecule type" value="Genomic_DNA"/>
</dbReference>
<gene>
    <name evidence="2" type="ORF">B7C51_22990</name>
</gene>
<evidence type="ECO:0000256" key="1">
    <source>
        <dbReference type="SAM" id="MobiDB-lite"/>
    </source>
</evidence>